<dbReference type="Pfam" id="PF07729">
    <property type="entry name" value="FCD"/>
    <property type="match status" value="1"/>
</dbReference>
<dbReference type="SUPFAM" id="SSF48008">
    <property type="entry name" value="GntR ligand-binding domain-like"/>
    <property type="match status" value="1"/>
</dbReference>
<organism evidence="5 6">
    <name type="scientific">Devosia elaeis</name>
    <dbReference type="NCBI Taxonomy" id="1770058"/>
    <lineage>
        <taxon>Bacteria</taxon>
        <taxon>Pseudomonadati</taxon>
        <taxon>Pseudomonadota</taxon>
        <taxon>Alphaproteobacteria</taxon>
        <taxon>Hyphomicrobiales</taxon>
        <taxon>Devosiaceae</taxon>
        <taxon>Devosia</taxon>
    </lineage>
</organism>
<dbReference type="InterPro" id="IPR036388">
    <property type="entry name" value="WH-like_DNA-bd_sf"/>
</dbReference>
<evidence type="ECO:0000313" key="5">
    <source>
        <dbReference type="EMBL" id="OAM74606.1"/>
    </source>
</evidence>
<dbReference type="SMART" id="SM00345">
    <property type="entry name" value="HTH_GNTR"/>
    <property type="match status" value="1"/>
</dbReference>
<keyword evidence="2" id="KW-0238">DNA-binding</keyword>
<protein>
    <submittedName>
        <fullName evidence="5">GntR family transcriptional regulator</fullName>
    </submittedName>
</protein>
<comment type="caution">
    <text evidence="5">The sequence shown here is derived from an EMBL/GenBank/DDBJ whole genome shotgun (WGS) entry which is preliminary data.</text>
</comment>
<sequence length="249" mass="27714">MNVAYKTWRDVLTVAASISNKIVEAILSQQLAPEARLGESELATLFNCSRTIVREAMLDLAARGIVTVIPRRGWFLTQVDAEMARELYDARQIIETGLLRHFAQKGRPLEPHLVQRLQSHLAEQQLALEAGHVGRRSYLLGNFHVCLAECLGNRLLAEKLRDFTVLTTLFTMRHQTPGDARMSYEEHVAIVEALASGRLADAGECMREHLGTWDSKVHMVREVDPLDGLRRALAPMPSDVKGVAAGGKK</sequence>
<evidence type="ECO:0000313" key="6">
    <source>
        <dbReference type="Proteomes" id="UP000078389"/>
    </source>
</evidence>
<gene>
    <name evidence="5" type="ORF">A3840_15600</name>
</gene>
<keyword evidence="3" id="KW-0804">Transcription</keyword>
<keyword evidence="6" id="KW-1185">Reference proteome</keyword>
<reference evidence="5 6" key="1">
    <citation type="submission" date="2016-03" db="EMBL/GenBank/DDBJ databases">
        <title>Genome sequencing of Devosia sp. S37.</title>
        <authorList>
            <person name="Mohd Nor M."/>
        </authorList>
    </citation>
    <scope>NUCLEOTIDE SEQUENCE [LARGE SCALE GENOMIC DNA]</scope>
    <source>
        <strain evidence="5 6">S37</strain>
    </source>
</reference>
<dbReference type="AlphaFoldDB" id="A0A178HRH0"/>
<dbReference type="CDD" id="cd07377">
    <property type="entry name" value="WHTH_GntR"/>
    <property type="match status" value="1"/>
</dbReference>
<dbReference type="Proteomes" id="UP000078389">
    <property type="component" value="Unassembled WGS sequence"/>
</dbReference>
<dbReference type="EMBL" id="LVVY01000119">
    <property type="protein sequence ID" value="OAM74606.1"/>
    <property type="molecule type" value="Genomic_DNA"/>
</dbReference>
<dbReference type="PANTHER" id="PTHR43537">
    <property type="entry name" value="TRANSCRIPTIONAL REGULATOR, GNTR FAMILY"/>
    <property type="match status" value="1"/>
</dbReference>
<dbReference type="InterPro" id="IPR000524">
    <property type="entry name" value="Tscrpt_reg_HTH_GntR"/>
</dbReference>
<name>A0A178HRH0_9HYPH</name>
<dbReference type="Gene3D" id="1.10.10.10">
    <property type="entry name" value="Winged helix-like DNA-binding domain superfamily/Winged helix DNA-binding domain"/>
    <property type="match status" value="1"/>
</dbReference>
<accession>A0A178HRH0</accession>
<dbReference type="InterPro" id="IPR011711">
    <property type="entry name" value="GntR_C"/>
</dbReference>
<keyword evidence="1" id="KW-0805">Transcription regulation</keyword>
<dbReference type="Gene3D" id="1.20.120.530">
    <property type="entry name" value="GntR ligand-binding domain-like"/>
    <property type="match status" value="1"/>
</dbReference>
<evidence type="ECO:0000256" key="3">
    <source>
        <dbReference type="ARBA" id="ARBA00023163"/>
    </source>
</evidence>
<dbReference type="PANTHER" id="PTHR43537:SF53">
    <property type="entry name" value="HTH-TYPE TRANSCRIPTIONAL REPRESSOR NANR"/>
    <property type="match status" value="1"/>
</dbReference>
<dbReference type="GO" id="GO:0003700">
    <property type="term" value="F:DNA-binding transcription factor activity"/>
    <property type="evidence" value="ECO:0007669"/>
    <property type="project" value="InterPro"/>
</dbReference>
<evidence type="ECO:0000256" key="2">
    <source>
        <dbReference type="ARBA" id="ARBA00023125"/>
    </source>
</evidence>
<dbReference type="SUPFAM" id="SSF46785">
    <property type="entry name" value="Winged helix' DNA-binding domain"/>
    <property type="match status" value="1"/>
</dbReference>
<evidence type="ECO:0000256" key="1">
    <source>
        <dbReference type="ARBA" id="ARBA00023015"/>
    </source>
</evidence>
<dbReference type="PROSITE" id="PS50949">
    <property type="entry name" value="HTH_GNTR"/>
    <property type="match status" value="1"/>
</dbReference>
<dbReference type="OrthoDB" id="7618373at2"/>
<dbReference type="STRING" id="1770058.A3840_15600"/>
<feature type="domain" description="HTH gntR-type" evidence="4">
    <location>
        <begin position="12"/>
        <end position="79"/>
    </location>
</feature>
<dbReference type="SMART" id="SM00895">
    <property type="entry name" value="FCD"/>
    <property type="match status" value="1"/>
</dbReference>
<dbReference type="GO" id="GO:0003677">
    <property type="term" value="F:DNA binding"/>
    <property type="evidence" value="ECO:0007669"/>
    <property type="project" value="UniProtKB-KW"/>
</dbReference>
<proteinExistence type="predicted"/>
<evidence type="ECO:0000259" key="4">
    <source>
        <dbReference type="PROSITE" id="PS50949"/>
    </source>
</evidence>
<dbReference type="InterPro" id="IPR008920">
    <property type="entry name" value="TF_FadR/GntR_C"/>
</dbReference>
<dbReference type="Pfam" id="PF00392">
    <property type="entry name" value="GntR"/>
    <property type="match status" value="1"/>
</dbReference>
<dbReference type="InterPro" id="IPR036390">
    <property type="entry name" value="WH_DNA-bd_sf"/>
</dbReference>